<evidence type="ECO:0000256" key="4">
    <source>
        <dbReference type="SAM" id="Coils"/>
    </source>
</evidence>
<comment type="caution">
    <text evidence="8">The sequence shown here is derived from an EMBL/GenBank/DDBJ whole genome shotgun (WGS) entry which is preliminary data.</text>
</comment>
<dbReference type="Proteomes" id="UP000825935">
    <property type="component" value="Chromosome 26"/>
</dbReference>
<dbReference type="PANTHER" id="PTHR20961:SF115">
    <property type="entry name" value="GLYCOSYLTRANSFERASE"/>
    <property type="match status" value="1"/>
</dbReference>
<evidence type="ECO:0000256" key="2">
    <source>
        <dbReference type="ARBA" id="ARBA00022679"/>
    </source>
</evidence>
<dbReference type="InterPro" id="IPR007657">
    <property type="entry name" value="Glycosyltransferase_61"/>
</dbReference>
<dbReference type="Pfam" id="PF04577">
    <property type="entry name" value="Glyco_transf_61"/>
    <property type="match status" value="1"/>
</dbReference>
<feature type="transmembrane region" description="Helical" evidence="6">
    <location>
        <begin position="7"/>
        <end position="26"/>
    </location>
</feature>
<reference evidence="8" key="1">
    <citation type="submission" date="2021-08" db="EMBL/GenBank/DDBJ databases">
        <title>WGS assembly of Ceratopteris richardii.</title>
        <authorList>
            <person name="Marchant D.B."/>
            <person name="Chen G."/>
            <person name="Jenkins J."/>
            <person name="Shu S."/>
            <person name="Leebens-Mack J."/>
            <person name="Grimwood J."/>
            <person name="Schmutz J."/>
            <person name="Soltis P."/>
            <person name="Soltis D."/>
            <person name="Chen Z.-H."/>
        </authorList>
    </citation>
    <scope>NUCLEOTIDE SEQUENCE</scope>
    <source>
        <strain evidence="8">Whitten #5841</strain>
        <tissue evidence="8">Leaf</tissue>
    </source>
</reference>
<keyword evidence="4" id="KW-0175">Coiled coil</keyword>
<accession>A0A8T2RIY6</accession>
<keyword evidence="1" id="KW-0328">Glycosyltransferase</keyword>
<evidence type="ECO:0000256" key="5">
    <source>
        <dbReference type="SAM" id="MobiDB-lite"/>
    </source>
</evidence>
<keyword evidence="9" id="KW-1185">Reference proteome</keyword>
<sequence length="614" mass="69956">MSQLRHPCGFSIVCGVLLIILEVVLYHSHRTVFELGHARGATSPLWTQTSWLPHYSAAAGRYLGLEKQIPIRQDTVSRYSLRQYEHLNKISEGLEDLLRTVMALREEIGRFRQNLSNLEAKVQMSISKDSGMDGLDDRLLTLARESEQRKQQKNALSENNMQEETRLSERSEEEQEQQDEPIESTSQGQSSSQEQELTFLPLMDNKLRGVDGGHVLDPFMSVIKGRGWIEGPPELFFFPGKYTNAEDKRLLCLRGNSTFDGARNFYALAYKEQLSNTMMVIPGVTLISETIWEYANPWHAMYNLLPFLFWRINDRCSQAHKLLLFNKGKYRTTASSWVTSLMKATGLPWKPSDINLVAREHSGSWSSSQIPTMCFEQAIVSRRGISTVLHSIRRRMSMEASCQARRTCNIHEKNSAADGEAAARMKYKRQLNVTLLMRSGGRSFRNEQEWEQVVAEECKASANCSWSSIHSDNLTFCEQVEVLSHTDILISSHGAQLVNMIFMPKGASVMEMFPGGWFELAGNGQYIYRTFANSLGLHHEGYWRDPSTPRCPNPSKPRPCFLHYKSAQIGINATHIANWLRNVIEKQQTSSLYFKEFLEYESVGDSETGKVCEC</sequence>
<feature type="compositionally biased region" description="Low complexity" evidence="5">
    <location>
        <begin position="183"/>
        <end position="195"/>
    </location>
</feature>
<evidence type="ECO:0000256" key="6">
    <source>
        <dbReference type="SAM" id="Phobius"/>
    </source>
</evidence>
<dbReference type="InterPro" id="IPR049625">
    <property type="entry name" value="Glyco_transf_61_cat"/>
</dbReference>
<dbReference type="OMA" id="WRINDRC"/>
<name>A0A8T2RIY6_CERRI</name>
<feature type="coiled-coil region" evidence="4">
    <location>
        <begin position="87"/>
        <end position="121"/>
    </location>
</feature>
<feature type="domain" description="Glycosyltransferase 61 catalytic" evidence="7">
    <location>
        <begin position="412"/>
        <end position="510"/>
    </location>
</feature>
<protein>
    <recommendedName>
        <fullName evidence="7">Glycosyltransferase 61 catalytic domain-containing protein</fullName>
    </recommendedName>
</protein>
<keyword evidence="6" id="KW-0472">Membrane</keyword>
<evidence type="ECO:0000259" key="7">
    <source>
        <dbReference type="Pfam" id="PF04577"/>
    </source>
</evidence>
<dbReference type="OrthoDB" id="529273at2759"/>
<gene>
    <name evidence="8" type="ORF">KP509_26G019900</name>
</gene>
<organism evidence="8 9">
    <name type="scientific">Ceratopteris richardii</name>
    <name type="common">Triangle waterfern</name>
    <dbReference type="NCBI Taxonomy" id="49495"/>
    <lineage>
        <taxon>Eukaryota</taxon>
        <taxon>Viridiplantae</taxon>
        <taxon>Streptophyta</taxon>
        <taxon>Embryophyta</taxon>
        <taxon>Tracheophyta</taxon>
        <taxon>Polypodiopsida</taxon>
        <taxon>Polypodiidae</taxon>
        <taxon>Polypodiales</taxon>
        <taxon>Pteridineae</taxon>
        <taxon>Pteridaceae</taxon>
        <taxon>Parkerioideae</taxon>
        <taxon>Ceratopteris</taxon>
    </lineage>
</organism>
<feature type="region of interest" description="Disordered" evidence="5">
    <location>
        <begin position="146"/>
        <end position="195"/>
    </location>
</feature>
<keyword evidence="2" id="KW-0808">Transferase</keyword>
<keyword evidence="6" id="KW-0812">Transmembrane</keyword>
<dbReference type="EMBL" id="CM035431">
    <property type="protein sequence ID" value="KAH7296346.1"/>
    <property type="molecule type" value="Genomic_DNA"/>
</dbReference>
<keyword evidence="6" id="KW-1133">Transmembrane helix</keyword>
<dbReference type="GO" id="GO:0016763">
    <property type="term" value="F:pentosyltransferase activity"/>
    <property type="evidence" value="ECO:0007669"/>
    <property type="project" value="UniProtKB-ARBA"/>
</dbReference>
<dbReference type="PANTHER" id="PTHR20961">
    <property type="entry name" value="GLYCOSYLTRANSFERASE"/>
    <property type="match status" value="1"/>
</dbReference>
<evidence type="ECO:0000256" key="3">
    <source>
        <dbReference type="ARBA" id="ARBA00023180"/>
    </source>
</evidence>
<feature type="compositionally biased region" description="Acidic residues" evidence="5">
    <location>
        <begin position="171"/>
        <end position="182"/>
    </location>
</feature>
<evidence type="ECO:0000256" key="1">
    <source>
        <dbReference type="ARBA" id="ARBA00022676"/>
    </source>
</evidence>
<dbReference type="GO" id="GO:0005794">
    <property type="term" value="C:Golgi apparatus"/>
    <property type="evidence" value="ECO:0007669"/>
    <property type="project" value="UniProtKB-ARBA"/>
</dbReference>
<evidence type="ECO:0000313" key="8">
    <source>
        <dbReference type="EMBL" id="KAH7296346.1"/>
    </source>
</evidence>
<proteinExistence type="predicted"/>
<dbReference type="AlphaFoldDB" id="A0A8T2RIY6"/>
<evidence type="ECO:0000313" key="9">
    <source>
        <dbReference type="Proteomes" id="UP000825935"/>
    </source>
</evidence>
<keyword evidence="3" id="KW-0325">Glycoprotein</keyword>